<keyword evidence="1" id="KW-0472">Membrane</keyword>
<keyword evidence="5" id="KW-1185">Reference proteome</keyword>
<dbReference type="OrthoDB" id="5653950at2"/>
<evidence type="ECO:0000313" key="4">
    <source>
        <dbReference type="Proteomes" id="UP000054715"/>
    </source>
</evidence>
<reference evidence="2 4" key="1">
    <citation type="submission" date="2015-11" db="EMBL/GenBank/DDBJ databases">
        <title>Genomic analysis of 38 Legionella species identifies large and diverse effector repertoires.</title>
        <authorList>
            <person name="Burstein D."/>
            <person name="Amaro F."/>
            <person name="Zusman T."/>
            <person name="Lifshitz Z."/>
            <person name="Cohen O."/>
            <person name="Gilbert J.A."/>
            <person name="Pupko T."/>
            <person name="Shuman H.A."/>
            <person name="Segal G."/>
        </authorList>
    </citation>
    <scope>NUCLEOTIDE SEQUENCE [LARGE SCALE GENOMIC DNA]</scope>
    <source>
        <strain evidence="2 4">JA-26-G1-E2</strain>
    </source>
</reference>
<dbReference type="Proteomes" id="UP000054715">
    <property type="component" value="Unassembled WGS sequence"/>
</dbReference>
<keyword evidence="1" id="KW-0812">Transmembrane</keyword>
<reference evidence="3 5" key="2">
    <citation type="submission" date="2016-05" db="EMBL/GenBank/DDBJ databases">
        <authorList>
            <person name="Prochazka B."/>
            <person name="Indra A."/>
            <person name="Hasenberger P."/>
            <person name="Blaschitz M."/>
            <person name="Wagner L."/>
            <person name="Wewalka G."/>
            <person name="Sorschag S."/>
            <person name="Schmid D."/>
            <person name="Ruppitsch W."/>
        </authorList>
    </citation>
    <scope>NUCLEOTIDE SEQUENCE [LARGE SCALE GENOMIC DNA]</scope>
    <source>
        <strain evidence="3 5">974010_12</strain>
    </source>
</reference>
<dbReference type="Proteomes" id="UP000093336">
    <property type="component" value="Unassembled WGS sequence"/>
</dbReference>
<gene>
    <name evidence="3" type="ORF">A8135_06360</name>
    <name evidence="2" type="ORF">Ljam_1188</name>
</gene>
<sequence length="106" mass="12047">MENSQGFSLTELLITLVLVTSISLTLLHQNAQINQMLRYALQRSFAIRLLDNNAERVLQGLPLTEIPQPFTLKMISIPQGKILQLTWGFKLPGRGCCQLQRKLFHS</sequence>
<evidence type="ECO:0008006" key="6">
    <source>
        <dbReference type="Google" id="ProtNLM"/>
    </source>
</evidence>
<dbReference type="InterPro" id="IPR012902">
    <property type="entry name" value="N_methyl_site"/>
</dbReference>
<accession>A0A0W0UGI5</accession>
<dbReference type="STRING" id="455.Ljam_1188"/>
<evidence type="ECO:0000313" key="3">
    <source>
        <dbReference type="EMBL" id="OCH96775.1"/>
    </source>
</evidence>
<organism evidence="2 4">
    <name type="scientific">Legionella jamestowniensis</name>
    <dbReference type="NCBI Taxonomy" id="455"/>
    <lineage>
        <taxon>Bacteria</taxon>
        <taxon>Pseudomonadati</taxon>
        <taxon>Pseudomonadota</taxon>
        <taxon>Gammaproteobacteria</taxon>
        <taxon>Legionellales</taxon>
        <taxon>Legionellaceae</taxon>
        <taxon>Legionella</taxon>
    </lineage>
</organism>
<dbReference type="RefSeq" id="WP_058449213.1">
    <property type="nucleotide sequence ID" value="NZ_CAAAJF010000010.1"/>
</dbReference>
<comment type="caution">
    <text evidence="2">The sequence shown here is derived from an EMBL/GenBank/DDBJ whole genome shotgun (WGS) entry which is preliminary data.</text>
</comment>
<name>A0A0W0UGI5_9GAMM</name>
<feature type="transmembrane region" description="Helical" evidence="1">
    <location>
        <begin position="6"/>
        <end position="27"/>
    </location>
</feature>
<dbReference type="PATRIC" id="fig|455.5.peg.1256"/>
<evidence type="ECO:0000313" key="5">
    <source>
        <dbReference type="Proteomes" id="UP000093336"/>
    </source>
</evidence>
<dbReference type="EMBL" id="LNYG01000013">
    <property type="protein sequence ID" value="KTD06993.1"/>
    <property type="molecule type" value="Genomic_DNA"/>
</dbReference>
<proteinExistence type="predicted"/>
<evidence type="ECO:0000313" key="2">
    <source>
        <dbReference type="EMBL" id="KTD06993.1"/>
    </source>
</evidence>
<protein>
    <recommendedName>
        <fullName evidence="6">Tfp pilus assembly protein PilV</fullName>
    </recommendedName>
</protein>
<dbReference type="NCBIfam" id="TIGR02532">
    <property type="entry name" value="IV_pilin_GFxxxE"/>
    <property type="match status" value="1"/>
</dbReference>
<keyword evidence="1" id="KW-1133">Transmembrane helix</keyword>
<evidence type="ECO:0000256" key="1">
    <source>
        <dbReference type="SAM" id="Phobius"/>
    </source>
</evidence>
<dbReference type="AlphaFoldDB" id="A0A0W0UGI5"/>
<dbReference type="EMBL" id="LYOZ01000053">
    <property type="protein sequence ID" value="OCH96775.1"/>
    <property type="molecule type" value="Genomic_DNA"/>
</dbReference>